<feature type="region of interest" description="Disordered" evidence="1">
    <location>
        <begin position="77"/>
        <end position="102"/>
    </location>
</feature>
<dbReference type="SUPFAM" id="SSF52317">
    <property type="entry name" value="Class I glutamine amidotransferase-like"/>
    <property type="match status" value="1"/>
</dbReference>
<evidence type="ECO:0000313" key="2">
    <source>
        <dbReference type="EMBL" id="WOH36720.1"/>
    </source>
</evidence>
<dbReference type="CDD" id="cd01745">
    <property type="entry name" value="GATase1_2"/>
    <property type="match status" value="1"/>
</dbReference>
<keyword evidence="3" id="KW-1185">Reference proteome</keyword>
<dbReference type="RefSeq" id="WP_348395532.1">
    <property type="nucleotide sequence ID" value="NZ_CP136600.1"/>
</dbReference>
<dbReference type="PANTHER" id="PTHR43235:SF1">
    <property type="entry name" value="GLUTAMINE AMIDOTRANSFERASE PB2B2.05-RELATED"/>
    <property type="match status" value="1"/>
</dbReference>
<dbReference type="PROSITE" id="PS51273">
    <property type="entry name" value="GATASE_TYPE_1"/>
    <property type="match status" value="1"/>
</dbReference>
<gene>
    <name evidence="2" type="ORF">RI844_15280</name>
</gene>
<accession>A0ABZ0GLW3</accession>
<evidence type="ECO:0000313" key="3">
    <source>
        <dbReference type="Proteomes" id="UP001301442"/>
    </source>
</evidence>
<reference evidence="2 3" key="1">
    <citation type="submission" date="2023-09" db="EMBL/GenBank/DDBJ databases">
        <authorList>
            <person name="Qi X."/>
        </authorList>
    </citation>
    <scope>NUCLEOTIDE SEQUENCE [LARGE SCALE GENOMIC DNA]</scope>
    <source>
        <strain evidence="2 3">S1-1</strain>
    </source>
</reference>
<dbReference type="EMBL" id="CP136600">
    <property type="protein sequence ID" value="WOH36720.1"/>
    <property type="molecule type" value="Genomic_DNA"/>
</dbReference>
<dbReference type="InterPro" id="IPR029062">
    <property type="entry name" value="Class_I_gatase-like"/>
</dbReference>
<feature type="compositionally biased region" description="Polar residues" evidence="1">
    <location>
        <begin position="77"/>
        <end position="93"/>
    </location>
</feature>
<dbReference type="InterPro" id="IPR011697">
    <property type="entry name" value="Peptidase_C26"/>
</dbReference>
<dbReference type="Pfam" id="PF07722">
    <property type="entry name" value="Peptidase_C26"/>
    <property type="match status" value="1"/>
</dbReference>
<organism evidence="2 3">
    <name type="scientific">Thalassotalea fonticola</name>
    <dbReference type="NCBI Taxonomy" id="3065649"/>
    <lineage>
        <taxon>Bacteria</taxon>
        <taxon>Pseudomonadati</taxon>
        <taxon>Pseudomonadota</taxon>
        <taxon>Gammaproteobacteria</taxon>
        <taxon>Alteromonadales</taxon>
        <taxon>Colwelliaceae</taxon>
        <taxon>Thalassotalea</taxon>
    </lineage>
</organism>
<sequence>MNLTKPVVGVVCDVIKYGANGFHGAGEKYINALAHGSNAIPILIPAQPAGEDLESLEKHFNSDFFKQLDGIFLPGSPSNVQPSHYSNEASATPESHDAQRDGSSLPLIKLAIENGIPLLAACRGMQELNVALGGELYQCLHQHEQFIEHREDKHGTRDEQYQTAHQVTLAEDGLFASLLNATSHNVNSLHGQGIKTLGQGLVAEAYAPDGLVEAIRYQGDKSQDEHSFAVGVQWHPEWKFNQDKLSTALFGAFGDAVHKRYLQKHMEK</sequence>
<dbReference type="PANTHER" id="PTHR43235">
    <property type="entry name" value="GLUTAMINE AMIDOTRANSFERASE PB2B2.05-RELATED"/>
    <property type="match status" value="1"/>
</dbReference>
<dbReference type="InterPro" id="IPR044668">
    <property type="entry name" value="PuuD-like"/>
</dbReference>
<dbReference type="GO" id="GO:0016787">
    <property type="term" value="F:hydrolase activity"/>
    <property type="evidence" value="ECO:0007669"/>
    <property type="project" value="UniProtKB-KW"/>
</dbReference>
<proteinExistence type="predicted"/>
<dbReference type="Proteomes" id="UP001301442">
    <property type="component" value="Chromosome"/>
</dbReference>
<name>A0ABZ0GLW3_9GAMM</name>
<keyword evidence="2" id="KW-0378">Hydrolase</keyword>
<protein>
    <submittedName>
        <fullName evidence="2">Gamma-glutamyl-gamma-aminobutyrate hydrolase family protein</fullName>
    </submittedName>
</protein>
<evidence type="ECO:0000256" key="1">
    <source>
        <dbReference type="SAM" id="MobiDB-lite"/>
    </source>
</evidence>
<dbReference type="Gene3D" id="3.40.50.880">
    <property type="match status" value="1"/>
</dbReference>